<proteinExistence type="predicted"/>
<keyword evidence="1" id="KW-1133">Transmembrane helix</keyword>
<organism evidence="2 3">
    <name type="scientific">Vibrio sinensis</name>
    <dbReference type="NCBI Taxonomy" id="2302434"/>
    <lineage>
        <taxon>Bacteria</taxon>
        <taxon>Pseudomonadati</taxon>
        <taxon>Pseudomonadota</taxon>
        <taxon>Gammaproteobacteria</taxon>
        <taxon>Vibrionales</taxon>
        <taxon>Vibrionaceae</taxon>
        <taxon>Vibrio</taxon>
    </lineage>
</organism>
<protein>
    <submittedName>
        <fullName evidence="2">MSHA biogenesis protein MshJ</fullName>
    </submittedName>
</protein>
<evidence type="ECO:0000313" key="3">
    <source>
        <dbReference type="Proteomes" id="UP000273252"/>
    </source>
</evidence>
<dbReference type="OrthoDB" id="9151209at2"/>
<accession>A0A3A6QPS6</accession>
<keyword evidence="1" id="KW-0472">Membrane</keyword>
<feature type="transmembrane region" description="Helical" evidence="1">
    <location>
        <begin position="21"/>
        <end position="40"/>
    </location>
</feature>
<dbReference type="RefSeq" id="WP_120031674.1">
    <property type="nucleotide sequence ID" value="NZ_QVMU01000010.1"/>
</dbReference>
<dbReference type="EMBL" id="QVMU01000010">
    <property type="protein sequence ID" value="RJX70675.1"/>
    <property type="molecule type" value="Genomic_DNA"/>
</dbReference>
<gene>
    <name evidence="2" type="ORF">DZ860_12295</name>
</gene>
<name>A0A3A6QPS6_9VIBR</name>
<sequence>MNSRWQQLEQKFSQLSLREKSLITLCILVVIVLVGHVFALEPLFKSNQVMETKISTAKLANQTLESQMMVATAKLNKDPDQDINIEYKSLVRESQELSTELASIIENLISPSEMSQLLEQVLSGTKGLKLISLESLKAEPITGEKATKTYAGYFVHPVRLELTGSYFSVLKYLETLESLPVNYYWKSFNYQVEKYPNAKLVLEVYTLGTRQEFIGG</sequence>
<comment type="caution">
    <text evidence="2">The sequence shown here is derived from an EMBL/GenBank/DDBJ whole genome shotgun (WGS) entry which is preliminary data.</text>
</comment>
<evidence type="ECO:0000313" key="2">
    <source>
        <dbReference type="EMBL" id="RJX70675.1"/>
    </source>
</evidence>
<keyword evidence="3" id="KW-1185">Reference proteome</keyword>
<keyword evidence="1" id="KW-0812">Transmembrane</keyword>
<reference evidence="2 3" key="1">
    <citation type="submission" date="2018-08" db="EMBL/GenBank/DDBJ databases">
        <title>Vibrio isolated from the Eastern China Marginal Seas.</title>
        <authorList>
            <person name="Li Y."/>
        </authorList>
    </citation>
    <scope>NUCLEOTIDE SEQUENCE [LARGE SCALE GENOMIC DNA]</scope>
    <source>
        <strain evidence="2 3">BEI233</strain>
    </source>
</reference>
<evidence type="ECO:0000256" key="1">
    <source>
        <dbReference type="SAM" id="Phobius"/>
    </source>
</evidence>
<dbReference type="Proteomes" id="UP000273252">
    <property type="component" value="Unassembled WGS sequence"/>
</dbReference>
<dbReference type="AlphaFoldDB" id="A0A3A6QPS6"/>